<dbReference type="EMBL" id="RSCL01000017">
    <property type="protein sequence ID" value="RUT02164.1"/>
    <property type="molecule type" value="Genomic_DNA"/>
</dbReference>
<protein>
    <recommendedName>
        <fullName evidence="3">Pentapeptide repeat-containing protein</fullName>
    </recommendedName>
</protein>
<dbReference type="OrthoDB" id="517547at2"/>
<dbReference type="SUPFAM" id="SSF141571">
    <property type="entry name" value="Pentapeptide repeat-like"/>
    <property type="match status" value="1"/>
</dbReference>
<name>A0A433V7W2_9CYAN</name>
<reference evidence="1" key="1">
    <citation type="submission" date="2018-12" db="EMBL/GenBank/DDBJ databases">
        <authorList>
            <person name="Will S."/>
            <person name="Neumann-Schaal M."/>
            <person name="Henke P."/>
        </authorList>
    </citation>
    <scope>NUCLEOTIDE SEQUENCE</scope>
    <source>
        <strain evidence="1">PCC 7102</strain>
    </source>
</reference>
<comment type="caution">
    <text evidence="1">The sequence shown here is derived from an EMBL/GenBank/DDBJ whole genome shotgun (WGS) entry which is preliminary data.</text>
</comment>
<evidence type="ECO:0000313" key="2">
    <source>
        <dbReference type="Proteomes" id="UP000271624"/>
    </source>
</evidence>
<dbReference type="RefSeq" id="WP_127084437.1">
    <property type="nucleotide sequence ID" value="NZ_RSCL01000017.1"/>
</dbReference>
<organism evidence="1 2">
    <name type="scientific">Dulcicalothrix desertica PCC 7102</name>
    <dbReference type="NCBI Taxonomy" id="232991"/>
    <lineage>
        <taxon>Bacteria</taxon>
        <taxon>Bacillati</taxon>
        <taxon>Cyanobacteriota</taxon>
        <taxon>Cyanophyceae</taxon>
        <taxon>Nostocales</taxon>
        <taxon>Calotrichaceae</taxon>
        <taxon>Dulcicalothrix</taxon>
    </lineage>
</organism>
<sequence length="91" mass="9910">MSVSSVLDLLHSAISKQQIVEGINLSGLDLRQVDLTGLTAQKLLAIGTRLDYALLTETQLIEADFTEANLDGSHLASNTARLRRLRNVKPP</sequence>
<keyword evidence="2" id="KW-1185">Reference proteome</keyword>
<dbReference type="Pfam" id="PF00805">
    <property type="entry name" value="Pentapeptide"/>
    <property type="match status" value="1"/>
</dbReference>
<reference evidence="1" key="2">
    <citation type="journal article" date="2019" name="Genome Biol. Evol.">
        <title>Day and night: Metabolic profiles and evolutionary relationships of six axenic non-marine cyanobacteria.</title>
        <authorList>
            <person name="Will S.E."/>
            <person name="Henke P."/>
            <person name="Boedeker C."/>
            <person name="Huang S."/>
            <person name="Brinkmann H."/>
            <person name="Rohde M."/>
            <person name="Jarek M."/>
            <person name="Friedl T."/>
            <person name="Seufert S."/>
            <person name="Schumacher M."/>
            <person name="Overmann J."/>
            <person name="Neumann-Schaal M."/>
            <person name="Petersen J."/>
        </authorList>
    </citation>
    <scope>NUCLEOTIDE SEQUENCE [LARGE SCALE GENOMIC DNA]</scope>
    <source>
        <strain evidence="1">PCC 7102</strain>
    </source>
</reference>
<gene>
    <name evidence="1" type="ORF">DSM106972_062390</name>
</gene>
<dbReference type="Gene3D" id="2.160.20.80">
    <property type="entry name" value="E3 ubiquitin-protein ligase SopA"/>
    <property type="match status" value="1"/>
</dbReference>
<dbReference type="Proteomes" id="UP000271624">
    <property type="component" value="Unassembled WGS sequence"/>
</dbReference>
<dbReference type="AlphaFoldDB" id="A0A433V7W2"/>
<accession>A0A433V7W2</accession>
<evidence type="ECO:0008006" key="3">
    <source>
        <dbReference type="Google" id="ProtNLM"/>
    </source>
</evidence>
<evidence type="ECO:0000313" key="1">
    <source>
        <dbReference type="EMBL" id="RUT02164.1"/>
    </source>
</evidence>
<dbReference type="InterPro" id="IPR001646">
    <property type="entry name" value="5peptide_repeat"/>
</dbReference>
<proteinExistence type="predicted"/>